<dbReference type="GeneID" id="68571797"/>
<dbReference type="Proteomes" id="UP001500194">
    <property type="component" value="Unassembled WGS sequence"/>
</dbReference>
<evidence type="ECO:0000256" key="5">
    <source>
        <dbReference type="SAM" id="Phobius"/>
    </source>
</evidence>
<evidence type="ECO:0000256" key="2">
    <source>
        <dbReference type="ARBA" id="ARBA00022692"/>
    </source>
</evidence>
<dbReference type="GO" id="GO:0004252">
    <property type="term" value="F:serine-type endopeptidase activity"/>
    <property type="evidence" value="ECO:0007669"/>
    <property type="project" value="InterPro"/>
</dbReference>
<comment type="subcellular location">
    <subcellularLocation>
        <location evidence="1">Membrane</location>
    </subcellularLocation>
</comment>
<dbReference type="PANTHER" id="PTHR10806">
    <property type="entry name" value="SIGNAL PEPTIDASE COMPLEX CATALYTIC SUBUNIT SEC11"/>
    <property type="match status" value="1"/>
</dbReference>
<comment type="caution">
    <text evidence="6">The sequence shown here is derived from an EMBL/GenBank/DDBJ whole genome shotgun (WGS) entry which is preliminary data.</text>
</comment>
<evidence type="ECO:0000256" key="4">
    <source>
        <dbReference type="ARBA" id="ARBA00023136"/>
    </source>
</evidence>
<dbReference type="GO" id="GO:0016020">
    <property type="term" value="C:membrane"/>
    <property type="evidence" value="ECO:0007669"/>
    <property type="project" value="UniProtKB-SubCell"/>
</dbReference>
<name>A0AAV3T0T6_9EURY</name>
<evidence type="ECO:0000256" key="1">
    <source>
        <dbReference type="ARBA" id="ARBA00004370"/>
    </source>
</evidence>
<organism evidence="6 7">
    <name type="scientific">Salarchaeum japonicum</name>
    <dbReference type="NCBI Taxonomy" id="555573"/>
    <lineage>
        <taxon>Archaea</taxon>
        <taxon>Methanobacteriati</taxon>
        <taxon>Methanobacteriota</taxon>
        <taxon>Stenosarchaea group</taxon>
        <taxon>Halobacteria</taxon>
        <taxon>Halobacteriales</taxon>
        <taxon>Halobacteriaceae</taxon>
    </lineage>
</organism>
<dbReference type="PANTHER" id="PTHR10806:SF6">
    <property type="entry name" value="SIGNAL PEPTIDASE COMPLEX CATALYTIC SUBUNIT SEC11"/>
    <property type="match status" value="1"/>
</dbReference>
<dbReference type="InterPro" id="IPR001733">
    <property type="entry name" value="Peptidase_S26B"/>
</dbReference>
<dbReference type="InterPro" id="IPR019533">
    <property type="entry name" value="Peptidase_S26"/>
</dbReference>
<proteinExistence type="predicted"/>
<gene>
    <name evidence="6" type="ORF">GCM10009019_10760</name>
</gene>
<sequence length="228" mass="25118">MADDDAPNPRRSPADAVRWVFRTDHEFVVFVREMVSSALAVLLVGMLLFGVSGLWPPLVAVESGSMQPHMQRGDLVFVTEEHRFAGDMGYADTGVITHEMAEDVDYQRFGGYGDVVVYQRDGAGGTTPIIHRARFWVADGENWYDRANPAYVDGESCAAIANCPAPHAGFVTKGDNNQYYDQVNGISSPVKPEWVRGRAQFRVPWLGYVRLVFSGEATVGEAVTELVS</sequence>
<dbReference type="AlphaFoldDB" id="A0AAV3T0T6"/>
<dbReference type="CDD" id="cd06530">
    <property type="entry name" value="S26_SPase_I"/>
    <property type="match status" value="1"/>
</dbReference>
<evidence type="ECO:0000313" key="6">
    <source>
        <dbReference type="EMBL" id="GAA0649821.1"/>
    </source>
</evidence>
<reference evidence="6 7" key="1">
    <citation type="journal article" date="2019" name="Int. J. Syst. Evol. Microbiol.">
        <title>The Global Catalogue of Microorganisms (GCM) 10K type strain sequencing project: providing services to taxonomists for standard genome sequencing and annotation.</title>
        <authorList>
            <consortium name="The Broad Institute Genomics Platform"/>
            <consortium name="The Broad Institute Genome Sequencing Center for Infectious Disease"/>
            <person name="Wu L."/>
            <person name="Ma J."/>
        </authorList>
    </citation>
    <scope>NUCLEOTIDE SEQUENCE [LARGE SCALE GENOMIC DNA]</scope>
    <source>
        <strain evidence="6 7">JCM 16327</strain>
    </source>
</reference>
<evidence type="ECO:0000313" key="7">
    <source>
        <dbReference type="Proteomes" id="UP001500194"/>
    </source>
</evidence>
<protein>
    <submittedName>
        <fullName evidence="6">S26 family signal peptidase</fullName>
    </submittedName>
</protein>
<keyword evidence="4 5" id="KW-0472">Membrane</keyword>
<dbReference type="RefSeq" id="WP_227261221.1">
    <property type="nucleotide sequence ID" value="NZ_BAAADU010000002.1"/>
</dbReference>
<dbReference type="InterPro" id="IPR036286">
    <property type="entry name" value="LexA/Signal_pep-like_sf"/>
</dbReference>
<dbReference type="GO" id="GO:0006465">
    <property type="term" value="P:signal peptide processing"/>
    <property type="evidence" value="ECO:0007669"/>
    <property type="project" value="InterPro"/>
</dbReference>
<keyword evidence="3 5" id="KW-1133">Transmembrane helix</keyword>
<dbReference type="EMBL" id="BAAADU010000002">
    <property type="protein sequence ID" value="GAA0649821.1"/>
    <property type="molecule type" value="Genomic_DNA"/>
</dbReference>
<keyword evidence="2 5" id="KW-0812">Transmembrane</keyword>
<keyword evidence="7" id="KW-1185">Reference proteome</keyword>
<evidence type="ECO:0000256" key="3">
    <source>
        <dbReference type="ARBA" id="ARBA00022989"/>
    </source>
</evidence>
<accession>A0AAV3T0T6</accession>
<feature type="transmembrane region" description="Helical" evidence="5">
    <location>
        <begin position="38"/>
        <end position="61"/>
    </location>
</feature>
<dbReference type="SUPFAM" id="SSF51306">
    <property type="entry name" value="LexA/Signal peptidase"/>
    <property type="match status" value="1"/>
</dbReference>